<protein>
    <submittedName>
        <fullName evidence="2">Uncharacterized protein</fullName>
    </submittedName>
</protein>
<evidence type="ECO:0000313" key="2">
    <source>
        <dbReference type="EMBL" id="VVB15874.1"/>
    </source>
</evidence>
<feature type="compositionally biased region" description="Polar residues" evidence="1">
    <location>
        <begin position="61"/>
        <end position="78"/>
    </location>
</feature>
<gene>
    <name evidence="2" type="ORF">ANE_LOCUS26318</name>
</gene>
<proteinExistence type="predicted"/>
<organism evidence="2 3">
    <name type="scientific">Arabis nemorensis</name>
    <dbReference type="NCBI Taxonomy" id="586526"/>
    <lineage>
        <taxon>Eukaryota</taxon>
        <taxon>Viridiplantae</taxon>
        <taxon>Streptophyta</taxon>
        <taxon>Embryophyta</taxon>
        <taxon>Tracheophyta</taxon>
        <taxon>Spermatophyta</taxon>
        <taxon>Magnoliopsida</taxon>
        <taxon>eudicotyledons</taxon>
        <taxon>Gunneridae</taxon>
        <taxon>Pentapetalae</taxon>
        <taxon>rosids</taxon>
        <taxon>malvids</taxon>
        <taxon>Brassicales</taxon>
        <taxon>Brassicaceae</taxon>
        <taxon>Arabideae</taxon>
        <taxon>Arabis</taxon>
    </lineage>
</organism>
<accession>A0A565CQR5</accession>
<name>A0A565CQR5_9BRAS</name>
<dbReference type="AlphaFoldDB" id="A0A565CQR5"/>
<comment type="caution">
    <text evidence="2">The sequence shown here is derived from an EMBL/GenBank/DDBJ whole genome shotgun (WGS) entry which is preliminary data.</text>
</comment>
<dbReference type="EMBL" id="CABITT030000008">
    <property type="protein sequence ID" value="VVB15874.1"/>
    <property type="molecule type" value="Genomic_DNA"/>
</dbReference>
<evidence type="ECO:0000256" key="1">
    <source>
        <dbReference type="SAM" id="MobiDB-lite"/>
    </source>
</evidence>
<keyword evidence="3" id="KW-1185">Reference proteome</keyword>
<sequence>MEDMDYCAEWRATMVNIDKDSCPLMNVDSDRDGSPLMNVDRDGSPLMIADGSCEVAATETQAVSVPPGTNSQTHTDGNLLNRKRKDISSGYGSRLHCEKKIKHS</sequence>
<reference evidence="2" key="1">
    <citation type="submission" date="2019-07" db="EMBL/GenBank/DDBJ databases">
        <authorList>
            <person name="Dittberner H."/>
        </authorList>
    </citation>
    <scope>NUCLEOTIDE SEQUENCE [LARGE SCALE GENOMIC DNA]</scope>
</reference>
<dbReference type="Proteomes" id="UP000489600">
    <property type="component" value="Unassembled WGS sequence"/>
</dbReference>
<feature type="region of interest" description="Disordered" evidence="1">
    <location>
        <begin position="61"/>
        <end position="85"/>
    </location>
</feature>
<evidence type="ECO:0000313" key="3">
    <source>
        <dbReference type="Proteomes" id="UP000489600"/>
    </source>
</evidence>